<keyword evidence="8" id="KW-1185">Reference proteome</keyword>
<sequence length="719" mass="83340">MAGYIERYGWKYVPKLANELFLGKNLESRFFDWKHKVSFDFSILALLRLNFSLLTAADYLATSEYMNQAGISDFGVLNQVARQKLIHAARSSKFYNTDAFQLADNATWQPTIPTERNNETLNALRLEMAVQAIRQVRLHPAQRLFYLEAPTGGGKTNISALVTAELLRLDVSLNKVFYVFPFTTLITQTHKALQETWQLNDSQIGLLHSRGGFQQKEPVEEGDYGKQWKNQLANHFAFFSVCLLTHIRFFDILKSNEKDSIYLMHRLANSVVVIDELQSYSPKHWDKMLFWLDHYSRAFNIRFVLMSATLPRINGLDVGLSQRPEFVDLLPEAKRYFQNPNFRNRVRFRFDLLEAPNNKTRVIKPKELVEAVLAQSETYAEENDGRVFTIIEFIYKKSATDFAGLIGQTFFDEVFVLSGTILEPRRREIINFLKRNSKTSMKVLLITTQVVEAGADIDMDLGFKNISLIDSDEQLAGRVNRNVTKDVCNVFLFKLNEPGILYKHDDRFDVTREKLTVEDHKQILETKDFSKLYNQVLAGRNDLNQKVGIENFLTKYLPDVQQLDYEAIHKGFQLIEQQNLSVFIPLLLPVTIEGEKAGEIEEIFSKIELGFLGKYQCYWQGDERVDGAKVWMLYRQLNDLKKGIMESQVTKKIMQGILSKFTFSVFYTDKLKNELCPRFTGPPEDSFVDYLYLRHHDEVYKYEMGLDMSAFDKVENVII</sequence>
<dbReference type="InterPro" id="IPR006474">
    <property type="entry name" value="Helicase_Cas3_CRISPR-ass_core"/>
</dbReference>
<dbReference type="SUPFAM" id="SSF52540">
    <property type="entry name" value="P-loop containing nucleoside triphosphate hydrolases"/>
    <property type="match status" value="1"/>
</dbReference>
<comment type="caution">
    <text evidence="7">The sequence shown here is derived from an EMBL/GenBank/DDBJ whole genome shotgun (WGS) entry which is preliminary data.</text>
</comment>
<evidence type="ECO:0000259" key="6">
    <source>
        <dbReference type="PROSITE" id="PS51192"/>
    </source>
</evidence>
<name>A0A1S2VHH8_9BACT</name>
<dbReference type="GO" id="GO:0003676">
    <property type="term" value="F:nucleic acid binding"/>
    <property type="evidence" value="ECO:0007669"/>
    <property type="project" value="InterPro"/>
</dbReference>
<dbReference type="EMBL" id="MORL01000008">
    <property type="protein sequence ID" value="OIN58183.1"/>
    <property type="molecule type" value="Genomic_DNA"/>
</dbReference>
<dbReference type="GO" id="GO:0016787">
    <property type="term" value="F:hydrolase activity"/>
    <property type="evidence" value="ECO:0007669"/>
    <property type="project" value="UniProtKB-KW"/>
</dbReference>
<feature type="domain" description="Helicase ATP-binding" evidence="6">
    <location>
        <begin position="136"/>
        <end position="328"/>
    </location>
</feature>
<dbReference type="PROSITE" id="PS51192">
    <property type="entry name" value="HELICASE_ATP_BIND_1"/>
    <property type="match status" value="1"/>
</dbReference>
<dbReference type="Gene3D" id="3.40.50.300">
    <property type="entry name" value="P-loop containing nucleotide triphosphate hydrolases"/>
    <property type="match status" value="1"/>
</dbReference>
<dbReference type="GO" id="GO:0051607">
    <property type="term" value="P:defense response to virus"/>
    <property type="evidence" value="ECO:0007669"/>
    <property type="project" value="UniProtKB-KW"/>
</dbReference>
<dbReference type="Pfam" id="PF22590">
    <property type="entry name" value="Cas3-like_C_2"/>
    <property type="match status" value="1"/>
</dbReference>
<dbReference type="InterPro" id="IPR054712">
    <property type="entry name" value="Cas3-like_dom"/>
</dbReference>
<protein>
    <submittedName>
        <fullName evidence="7">CRISPR-associated helicase Cas3</fullName>
    </submittedName>
</protein>
<dbReference type="SMART" id="SM00487">
    <property type="entry name" value="DEXDc"/>
    <property type="match status" value="1"/>
</dbReference>
<evidence type="ECO:0000256" key="5">
    <source>
        <dbReference type="ARBA" id="ARBA00023118"/>
    </source>
</evidence>
<evidence type="ECO:0000256" key="2">
    <source>
        <dbReference type="ARBA" id="ARBA00022801"/>
    </source>
</evidence>
<dbReference type="InterPro" id="IPR014001">
    <property type="entry name" value="Helicase_ATP-bd"/>
</dbReference>
<keyword evidence="2" id="KW-0378">Hydrolase</keyword>
<accession>A0A1S2VHH8</accession>
<keyword evidence="5" id="KW-0051">Antiviral defense</keyword>
<dbReference type="Proteomes" id="UP000181790">
    <property type="component" value="Unassembled WGS sequence"/>
</dbReference>
<dbReference type="Pfam" id="PF00270">
    <property type="entry name" value="DEAD"/>
    <property type="match status" value="1"/>
</dbReference>
<dbReference type="InterPro" id="IPR011545">
    <property type="entry name" value="DEAD/DEAH_box_helicase_dom"/>
</dbReference>
<reference evidence="7 8" key="1">
    <citation type="submission" date="2016-10" db="EMBL/GenBank/DDBJ databases">
        <title>Arsenicibacter rosenii gen. nov., sp. nov., an efficient arsenic-methylating bacterium isolated from an arsenic-contaminated paddy soil.</title>
        <authorList>
            <person name="Huang K."/>
        </authorList>
    </citation>
    <scope>NUCLEOTIDE SEQUENCE [LARGE SCALE GENOMIC DNA]</scope>
    <source>
        <strain evidence="7 8">SM-1</strain>
    </source>
</reference>
<dbReference type="NCBIfam" id="TIGR01587">
    <property type="entry name" value="cas3_core"/>
    <property type="match status" value="1"/>
</dbReference>
<evidence type="ECO:0000256" key="4">
    <source>
        <dbReference type="ARBA" id="ARBA00022840"/>
    </source>
</evidence>
<keyword evidence="4" id="KW-0067">ATP-binding</keyword>
<evidence type="ECO:0000256" key="3">
    <source>
        <dbReference type="ARBA" id="ARBA00022806"/>
    </source>
</evidence>
<dbReference type="AlphaFoldDB" id="A0A1S2VHH8"/>
<dbReference type="GO" id="GO:0005524">
    <property type="term" value="F:ATP binding"/>
    <property type="evidence" value="ECO:0007669"/>
    <property type="project" value="UniProtKB-KW"/>
</dbReference>
<gene>
    <name evidence="7" type="ORF">BLX24_16850</name>
</gene>
<evidence type="ECO:0000313" key="7">
    <source>
        <dbReference type="EMBL" id="OIN58183.1"/>
    </source>
</evidence>
<keyword evidence="1" id="KW-0547">Nucleotide-binding</keyword>
<evidence type="ECO:0000313" key="8">
    <source>
        <dbReference type="Proteomes" id="UP000181790"/>
    </source>
</evidence>
<dbReference type="GO" id="GO:0004386">
    <property type="term" value="F:helicase activity"/>
    <property type="evidence" value="ECO:0007669"/>
    <property type="project" value="UniProtKB-KW"/>
</dbReference>
<evidence type="ECO:0000256" key="1">
    <source>
        <dbReference type="ARBA" id="ARBA00022741"/>
    </source>
</evidence>
<organism evidence="7 8">
    <name type="scientific">Arsenicibacter rosenii</name>
    <dbReference type="NCBI Taxonomy" id="1750698"/>
    <lineage>
        <taxon>Bacteria</taxon>
        <taxon>Pseudomonadati</taxon>
        <taxon>Bacteroidota</taxon>
        <taxon>Cytophagia</taxon>
        <taxon>Cytophagales</taxon>
        <taxon>Spirosomataceae</taxon>
        <taxon>Arsenicibacter</taxon>
    </lineage>
</organism>
<keyword evidence="3" id="KW-0347">Helicase</keyword>
<dbReference type="InterPro" id="IPR027417">
    <property type="entry name" value="P-loop_NTPase"/>
</dbReference>
<proteinExistence type="predicted"/>